<keyword evidence="3" id="KW-1185">Reference proteome</keyword>
<feature type="region of interest" description="Disordered" evidence="1">
    <location>
        <begin position="727"/>
        <end position="763"/>
    </location>
</feature>
<feature type="compositionally biased region" description="Low complexity" evidence="1">
    <location>
        <begin position="153"/>
        <end position="164"/>
    </location>
</feature>
<protein>
    <submittedName>
        <fullName evidence="2">Uncharacterized protein</fullName>
    </submittedName>
</protein>
<feature type="region of interest" description="Disordered" evidence="1">
    <location>
        <begin position="1502"/>
        <end position="1629"/>
    </location>
</feature>
<feature type="compositionally biased region" description="Basic and acidic residues" evidence="1">
    <location>
        <begin position="1562"/>
        <end position="1581"/>
    </location>
</feature>
<feature type="region of interest" description="Disordered" evidence="1">
    <location>
        <begin position="689"/>
        <end position="709"/>
    </location>
</feature>
<feature type="compositionally biased region" description="Basic and acidic residues" evidence="1">
    <location>
        <begin position="282"/>
        <end position="324"/>
    </location>
</feature>
<feature type="compositionally biased region" description="Low complexity" evidence="1">
    <location>
        <begin position="1341"/>
        <end position="1353"/>
    </location>
</feature>
<feature type="compositionally biased region" description="Polar residues" evidence="1">
    <location>
        <begin position="174"/>
        <end position="185"/>
    </location>
</feature>
<feature type="compositionally biased region" description="Basic and acidic residues" evidence="1">
    <location>
        <begin position="1383"/>
        <end position="1410"/>
    </location>
</feature>
<feature type="compositionally biased region" description="Polar residues" evidence="1">
    <location>
        <begin position="136"/>
        <end position="150"/>
    </location>
</feature>
<evidence type="ECO:0000313" key="2">
    <source>
        <dbReference type="EMBL" id="KAG6452947.1"/>
    </source>
</evidence>
<feature type="compositionally biased region" description="Polar residues" evidence="1">
    <location>
        <begin position="1466"/>
        <end position="1478"/>
    </location>
</feature>
<feature type="compositionally biased region" description="Basic and acidic residues" evidence="1">
    <location>
        <begin position="831"/>
        <end position="841"/>
    </location>
</feature>
<dbReference type="EMBL" id="JH668433">
    <property type="protein sequence ID" value="KAG6452947.1"/>
    <property type="molecule type" value="Genomic_DNA"/>
</dbReference>
<proteinExistence type="predicted"/>
<reference evidence="2" key="2">
    <citation type="submission" date="2020-12" db="EMBL/GenBank/DDBJ databases">
        <authorList>
            <person name="Kanost M."/>
        </authorList>
    </citation>
    <scope>NUCLEOTIDE SEQUENCE</scope>
</reference>
<feature type="compositionally biased region" description="Basic and acidic residues" evidence="1">
    <location>
        <begin position="895"/>
        <end position="929"/>
    </location>
</feature>
<feature type="compositionally biased region" description="Basic and acidic residues" evidence="1">
    <location>
        <begin position="191"/>
        <end position="200"/>
    </location>
</feature>
<feature type="compositionally biased region" description="Low complexity" evidence="1">
    <location>
        <begin position="1196"/>
        <end position="1205"/>
    </location>
</feature>
<feature type="region of interest" description="Disordered" evidence="1">
    <location>
        <begin position="373"/>
        <end position="426"/>
    </location>
</feature>
<sequence>MTDEATKPSEDGAIVETEPKEIKEKPRVSFNRDVHVKRFGKPRESRGTSETPSVRKEPFTHLSEKELIEEANKVLAAAKSVTCTADNPPEKFFSLPHRRKFKETRRNSDDATPEGKTPLGRSTSDVSSRKRRERTSLSSIFRKSQNNKSPNDPVVVTTKPVAVVKRSKSDVTDLKSNTNLNSQNKPIRKRSGSETEEFLKSLRNKKTQLSPIIESSPREDYFKSTPPLEAYQKNKSTKKENKSEDLKKIIDSKRVNPVEKPPRYKTPDKPDPKPPTRTKRGKSLEKEKEKSPAVTETPKRKTETKKSNLIDEIDSAKSKETPVEVKDKIKESIRKIEENVYGSKDMIHSSQQPPDKLPLTRGHTVDHLVKILKEDQFTPPTKTHIIAPNGDHTNQPFSYIKSSVSPDPNTLVRAPSPDRTSPADKMNGKGIVYAQVIRESEKLETQAHKTYSPTRDKYNFSDEDEGYEEKHKFNNTRMYEYDYKIDDNENFNSLEGYKITDSPIKPRFREYKLRSFEEFEPTYSNEYPSTKDKSQDFIDTFRGRADGMDTKKKQYETEHTKLDLDFNELSHRRQLLESRLNARRYDRERITKDAPITRYLETDPSYEEDKRMKATERFVNETVKYCRNTVERDGFAESSITEDYSKYDSDNHKVKYNTETRTYHKVPKGEVDRRDYNIDRLETRYKDGRKVFPPEPEYEPPSLESNISKPVLTPDEYKEKKYKAKKHLASSHDILQTGQKYKAKDDWSGKRKGHYASNPEIAQEREEEYANLPRYPDSYNSLRVAKGKERYKKDFTIRRHDSGDSRDYYRDDRSPRRFDIDNRLVDSGIENDFRKDSSGEIHRKHRRQESDDDAQNISLFLDSERRHTEDNYPSEQIYANGDYLARFKEYREGYKKEYGARDRSADDGSRYEKLERYEKSPSRLEDKVSAKPPKATKKLSGLEKMKQLFSRDSSKKSKKEKEPVQQKTRTRVLKSPEHLANDDSEYRRYTDPEPSEIIVRKIDYECKADERKYRNSREDLDRDSKLDDRRYRNSREDLDREIKPDERRYRSSREDLDKDNKPDERRYRSSREDLERDIKPVESRYRSSRDDPDRYRSSDPRDSDVERKYRESDIEGRYNRTTREDRRYKERKELRRYNSSDRESDQHSRPSDGESDLRKSRSRTAGPMDSPALAERYRERRRLATPSPTPSPPPRQASRQTPQPQISSGNWFKSLDRLTRKRGKAGKTEKESIITTEDESTKKSWSKPTKPLNSPAKNLRFFGDTDPDSDANVKPSVSKSKSHPQTRTHGTLRKTISSSSNGIDQIDNQLSSKSYSLSSLHREEKEKESPRTKQYYKRNLQNISEIQSNSENESQIEKKVERKPPIPYDRSRSHSSSKTLKGSKGDLRRRTEDRGSSSDLRSSKQDISRDVKHRRRTPVANSAESSTEGDSSHQSQRSVVYLHATTVGDIPDPGRLSRNRSRDDVSSINSSNVQVRSTTKSFSIFAPWTPKHYNDQYDVHYAQKPRKTTKETMKKASSTKTLTEDRPTLQKNKSYSQTTLARRTPNSRLSSSNTTLHKKTEKRRENTTLRKSTPRDGKKSQSSEIINDGGRERERVSRSVSMPKDNNKKAGWFKLSSKNKKPEVNSRVR</sequence>
<accession>A0A922CNM6</accession>
<comment type="caution">
    <text evidence="2">The sequence shown here is derived from an EMBL/GenBank/DDBJ whole genome shotgun (WGS) entry which is preliminary data.</text>
</comment>
<feature type="compositionally biased region" description="Basic and acidic residues" evidence="1">
    <location>
        <begin position="1355"/>
        <end position="1372"/>
    </location>
</feature>
<gene>
    <name evidence="2" type="ORF">O3G_MSEX007887</name>
</gene>
<dbReference type="Proteomes" id="UP000791440">
    <property type="component" value="Unassembled WGS sequence"/>
</dbReference>
<feature type="region of interest" description="Disordered" evidence="1">
    <location>
        <begin position="829"/>
        <end position="876"/>
    </location>
</feature>
<feature type="compositionally biased region" description="Polar residues" evidence="1">
    <location>
        <begin position="1293"/>
        <end position="1309"/>
    </location>
</feature>
<feature type="compositionally biased region" description="Polar residues" evidence="1">
    <location>
        <begin position="1529"/>
        <end position="1555"/>
    </location>
</feature>
<feature type="compositionally biased region" description="Basic and acidic residues" evidence="1">
    <location>
        <begin position="998"/>
        <end position="1159"/>
    </location>
</feature>
<organism evidence="2 3">
    <name type="scientific">Manduca sexta</name>
    <name type="common">Tobacco hawkmoth</name>
    <name type="synonym">Tobacco hornworm</name>
    <dbReference type="NCBI Taxonomy" id="7130"/>
    <lineage>
        <taxon>Eukaryota</taxon>
        <taxon>Metazoa</taxon>
        <taxon>Ecdysozoa</taxon>
        <taxon>Arthropoda</taxon>
        <taxon>Hexapoda</taxon>
        <taxon>Insecta</taxon>
        <taxon>Pterygota</taxon>
        <taxon>Neoptera</taxon>
        <taxon>Endopterygota</taxon>
        <taxon>Lepidoptera</taxon>
        <taxon>Glossata</taxon>
        <taxon>Ditrysia</taxon>
        <taxon>Bombycoidea</taxon>
        <taxon>Sphingidae</taxon>
        <taxon>Sphinginae</taxon>
        <taxon>Sphingini</taxon>
        <taxon>Manduca</taxon>
    </lineage>
</organism>
<feature type="region of interest" description="Disordered" evidence="1">
    <location>
        <begin position="82"/>
        <end position="324"/>
    </location>
</feature>
<evidence type="ECO:0000313" key="3">
    <source>
        <dbReference type="Proteomes" id="UP000791440"/>
    </source>
</evidence>
<feature type="compositionally biased region" description="Low complexity" evidence="1">
    <location>
        <begin position="1310"/>
        <end position="1319"/>
    </location>
</feature>
<reference evidence="2" key="1">
    <citation type="journal article" date="2016" name="Insect Biochem. Mol. Biol.">
        <title>Multifaceted biological insights from a draft genome sequence of the tobacco hornworm moth, Manduca sexta.</title>
        <authorList>
            <person name="Kanost M.R."/>
            <person name="Arrese E.L."/>
            <person name="Cao X."/>
            <person name="Chen Y.R."/>
            <person name="Chellapilla S."/>
            <person name="Goldsmith M.R."/>
            <person name="Grosse-Wilde E."/>
            <person name="Heckel D.G."/>
            <person name="Herndon N."/>
            <person name="Jiang H."/>
            <person name="Papanicolaou A."/>
            <person name="Qu J."/>
            <person name="Soulages J.L."/>
            <person name="Vogel H."/>
            <person name="Walters J."/>
            <person name="Waterhouse R.M."/>
            <person name="Ahn S.J."/>
            <person name="Almeida F.C."/>
            <person name="An C."/>
            <person name="Aqrawi P."/>
            <person name="Bretschneider A."/>
            <person name="Bryant W.B."/>
            <person name="Bucks S."/>
            <person name="Chao H."/>
            <person name="Chevignon G."/>
            <person name="Christen J.M."/>
            <person name="Clarke D.F."/>
            <person name="Dittmer N.T."/>
            <person name="Ferguson L.C.F."/>
            <person name="Garavelou S."/>
            <person name="Gordon K.H.J."/>
            <person name="Gunaratna R.T."/>
            <person name="Han Y."/>
            <person name="Hauser F."/>
            <person name="He Y."/>
            <person name="Heidel-Fischer H."/>
            <person name="Hirsh A."/>
            <person name="Hu Y."/>
            <person name="Jiang H."/>
            <person name="Kalra D."/>
            <person name="Klinner C."/>
            <person name="Konig C."/>
            <person name="Kovar C."/>
            <person name="Kroll A.R."/>
            <person name="Kuwar S.S."/>
            <person name="Lee S.L."/>
            <person name="Lehman R."/>
            <person name="Li K."/>
            <person name="Li Z."/>
            <person name="Liang H."/>
            <person name="Lovelace S."/>
            <person name="Lu Z."/>
            <person name="Mansfield J.H."/>
            <person name="McCulloch K.J."/>
            <person name="Mathew T."/>
            <person name="Morton B."/>
            <person name="Muzny D.M."/>
            <person name="Neunemann D."/>
            <person name="Ongeri F."/>
            <person name="Pauchet Y."/>
            <person name="Pu L.L."/>
            <person name="Pyrousis I."/>
            <person name="Rao X.J."/>
            <person name="Redding A."/>
            <person name="Roesel C."/>
            <person name="Sanchez-Gracia A."/>
            <person name="Schaack S."/>
            <person name="Shukla A."/>
            <person name="Tetreau G."/>
            <person name="Wang Y."/>
            <person name="Xiong G.H."/>
            <person name="Traut W."/>
            <person name="Walsh T.K."/>
            <person name="Worley K.C."/>
            <person name="Wu D."/>
            <person name="Wu W."/>
            <person name="Wu Y.Q."/>
            <person name="Zhang X."/>
            <person name="Zou Z."/>
            <person name="Zucker H."/>
            <person name="Briscoe A.D."/>
            <person name="Burmester T."/>
            <person name="Clem R.J."/>
            <person name="Feyereisen R."/>
            <person name="Grimmelikhuijzen C.J.P."/>
            <person name="Hamodrakas S.J."/>
            <person name="Hansson B.S."/>
            <person name="Huguet E."/>
            <person name="Jermiin L.S."/>
            <person name="Lan Q."/>
            <person name="Lehman H.K."/>
            <person name="Lorenzen M."/>
            <person name="Merzendorfer H."/>
            <person name="Michalopoulos I."/>
            <person name="Morton D.B."/>
            <person name="Muthukrishnan S."/>
            <person name="Oakeshott J.G."/>
            <person name="Palmer W."/>
            <person name="Park Y."/>
            <person name="Passarelli A.L."/>
            <person name="Rozas J."/>
            <person name="Schwartz L.M."/>
            <person name="Smith W."/>
            <person name="Southgate A."/>
            <person name="Vilcinskas A."/>
            <person name="Vogt R."/>
            <person name="Wang P."/>
            <person name="Werren J."/>
            <person name="Yu X.Q."/>
            <person name="Zhou J.J."/>
            <person name="Brown S.J."/>
            <person name="Scherer S.E."/>
            <person name="Richards S."/>
            <person name="Blissard G.W."/>
        </authorList>
    </citation>
    <scope>NUCLEOTIDE SEQUENCE</scope>
</reference>
<name>A0A922CNM6_MANSE</name>
<feature type="compositionally biased region" description="Basic and acidic residues" evidence="1">
    <location>
        <begin position="1320"/>
        <end position="1331"/>
    </location>
</feature>
<feature type="compositionally biased region" description="Basic residues" evidence="1">
    <location>
        <begin position="1280"/>
        <end position="1292"/>
    </location>
</feature>
<evidence type="ECO:0000256" key="1">
    <source>
        <dbReference type="SAM" id="MobiDB-lite"/>
    </source>
</evidence>
<feature type="compositionally biased region" description="Basic and acidic residues" evidence="1">
    <location>
        <begin position="974"/>
        <end position="991"/>
    </location>
</feature>
<feature type="compositionally biased region" description="Polar residues" evidence="1">
    <location>
        <begin position="1419"/>
        <end position="1438"/>
    </location>
</feature>
<feature type="region of interest" description="Disordered" evidence="1">
    <location>
        <begin position="895"/>
        <end position="1478"/>
    </location>
</feature>
<feature type="compositionally biased region" description="Basic and acidic residues" evidence="1">
    <location>
        <begin position="1620"/>
        <end position="1629"/>
    </location>
</feature>
<feature type="compositionally biased region" description="Basic and acidic residues" evidence="1">
    <location>
        <begin position="237"/>
        <end position="274"/>
    </location>
</feature>
<feature type="compositionally biased region" description="Polar residues" evidence="1">
    <location>
        <begin position="391"/>
        <end position="408"/>
    </location>
</feature>
<feature type="region of interest" description="Disordered" evidence="1">
    <location>
        <begin position="27"/>
        <end position="61"/>
    </location>
</feature>
<feature type="compositionally biased region" description="Basic and acidic residues" evidence="1">
    <location>
        <begin position="952"/>
        <end position="964"/>
    </location>
</feature>